<proteinExistence type="predicted"/>
<dbReference type="KEGG" id="kra:Krad_4715"/>
<gene>
    <name evidence="1" type="ordered locus">Krad_4715</name>
</gene>
<evidence type="ECO:0000313" key="1">
    <source>
        <dbReference type="EMBL" id="ABS06173.1"/>
    </source>
</evidence>
<sequence length="153" mass="16216">MVQVRAVVGEHGQALTADDLLRTNGAAGDRARAAVARLHALHAELETVRRVHLALFAYLTAGRDREVVPGTAATMTALARARVLWCPGFATAWPAWRRPLVPPGTPEPASPWQGGPVQQLLTLVAHGSWTPTPQQVATAWLDALDAQDGAPAA</sequence>
<dbReference type="AlphaFoldDB" id="A6WH84"/>
<accession>A6WH84</accession>
<keyword evidence="1" id="KW-0614">Plasmid</keyword>
<reference evidence="2" key="1">
    <citation type="journal article" date="2008" name="PLoS ONE">
        <title>Survival in nuclear waste, extreme resistance, and potential applications gleaned from the genome sequence of Kineococcus radiotolerans SRS30216.</title>
        <authorList>
            <person name="Bagwell C.E."/>
            <person name="Bhat S."/>
            <person name="Hawkins G.M."/>
            <person name="Smith B.W."/>
            <person name="Biswas T."/>
            <person name="Hoover T.R."/>
            <person name="Saunders E."/>
            <person name="Han C.S."/>
            <person name="Tsodikov O.V."/>
            <person name="Shimkets L.J."/>
        </authorList>
    </citation>
    <scope>NUCLEOTIDE SEQUENCE [LARGE SCALE GENOMIC DNA]</scope>
    <source>
        <strain evidence="2">ATCC BAA-149 / DSM 14245 / SRS30216</strain>
    </source>
</reference>
<dbReference type="HOGENOM" id="CLU_1710834_0_0_11"/>
<geneLocation type="plasmid" evidence="1 2">
    <name>pKRAD02</name>
</geneLocation>
<protein>
    <submittedName>
        <fullName evidence="1">Uncharacterized protein</fullName>
    </submittedName>
</protein>
<dbReference type="EMBL" id="CP000752">
    <property type="protein sequence ID" value="ABS06173.1"/>
    <property type="molecule type" value="Genomic_DNA"/>
</dbReference>
<name>A6WH84_KINRD</name>
<dbReference type="Proteomes" id="UP000001116">
    <property type="component" value="Plasmid pKRAD02"/>
</dbReference>
<organism evidence="1 2">
    <name type="scientific">Kineococcus radiotolerans (strain ATCC BAA-149 / DSM 14245 / SRS30216)</name>
    <dbReference type="NCBI Taxonomy" id="266940"/>
    <lineage>
        <taxon>Bacteria</taxon>
        <taxon>Bacillati</taxon>
        <taxon>Actinomycetota</taxon>
        <taxon>Actinomycetes</taxon>
        <taxon>Kineosporiales</taxon>
        <taxon>Kineosporiaceae</taxon>
        <taxon>Kineococcus</taxon>
    </lineage>
</organism>
<keyword evidence="2" id="KW-1185">Reference proteome</keyword>
<evidence type="ECO:0000313" key="2">
    <source>
        <dbReference type="Proteomes" id="UP000001116"/>
    </source>
</evidence>